<dbReference type="AlphaFoldDB" id="A0A2H9ZSD8"/>
<evidence type="ECO:0000313" key="2">
    <source>
        <dbReference type="EMBL" id="PKA46204.1"/>
    </source>
</evidence>
<reference evidence="2 3" key="1">
    <citation type="journal article" date="2017" name="Nature">
        <title>The Apostasia genome and the evolution of orchids.</title>
        <authorList>
            <person name="Zhang G.Q."/>
            <person name="Liu K.W."/>
            <person name="Li Z."/>
            <person name="Lohaus R."/>
            <person name="Hsiao Y.Y."/>
            <person name="Niu S.C."/>
            <person name="Wang J.Y."/>
            <person name="Lin Y.C."/>
            <person name="Xu Q."/>
            <person name="Chen L.J."/>
            <person name="Yoshida K."/>
            <person name="Fujiwara S."/>
            <person name="Wang Z.W."/>
            <person name="Zhang Y.Q."/>
            <person name="Mitsuda N."/>
            <person name="Wang M."/>
            <person name="Liu G.H."/>
            <person name="Pecoraro L."/>
            <person name="Huang H.X."/>
            <person name="Xiao X.J."/>
            <person name="Lin M."/>
            <person name="Wu X.Y."/>
            <person name="Wu W.L."/>
            <person name="Chen Y.Y."/>
            <person name="Chang S.B."/>
            <person name="Sakamoto S."/>
            <person name="Ohme-Takagi M."/>
            <person name="Yagi M."/>
            <person name="Zeng S.J."/>
            <person name="Shen C.Y."/>
            <person name="Yeh C.M."/>
            <person name="Luo Y.B."/>
            <person name="Tsai W.C."/>
            <person name="Van de Peer Y."/>
            <person name="Liu Z.J."/>
        </authorList>
    </citation>
    <scope>NUCLEOTIDE SEQUENCE [LARGE SCALE GENOMIC DNA]</scope>
    <source>
        <strain evidence="3">cv. Shenzhen</strain>
        <tissue evidence="2">Stem</tissue>
    </source>
</reference>
<dbReference type="STRING" id="1088818.A0A2H9ZSD8"/>
<proteinExistence type="predicted"/>
<sequence>MEPAVSSLLPTEDGANPDSTKLVGSKRQQVNCSSSNVSPRHLVYVRRKLETEHRNSNVASTNDASCSPMLLKSSNETERTDFRPDQPENPKDDKSKSADGAAIHVEREREGSNYWSERFNRLQEYLKNLQQSGLKDYADYFRTYPVEDLNKHAIELEKRAIRLSIEEAVESQRVKDLNLLGKSSQ</sequence>
<gene>
    <name evidence="2" type="ORF">AXF42_Ash015497</name>
</gene>
<accession>A0A2H9ZSD8</accession>
<dbReference type="Proteomes" id="UP000236161">
    <property type="component" value="Unassembled WGS sequence"/>
</dbReference>
<dbReference type="OrthoDB" id="1925139at2759"/>
<evidence type="ECO:0000313" key="3">
    <source>
        <dbReference type="Proteomes" id="UP000236161"/>
    </source>
</evidence>
<protein>
    <submittedName>
        <fullName evidence="2">Uncharacterized protein</fullName>
    </submittedName>
</protein>
<dbReference type="PANTHER" id="PTHR34555">
    <property type="entry name" value="INTEGRAL MEMBRANE HEMOLYSIN-III-LIKE PROTEIN"/>
    <property type="match status" value="1"/>
</dbReference>
<feature type="compositionally biased region" description="Polar residues" evidence="1">
    <location>
        <begin position="26"/>
        <end position="38"/>
    </location>
</feature>
<feature type="region of interest" description="Disordered" evidence="1">
    <location>
        <begin position="1"/>
        <end position="107"/>
    </location>
</feature>
<feature type="compositionally biased region" description="Basic and acidic residues" evidence="1">
    <location>
        <begin position="75"/>
        <end position="97"/>
    </location>
</feature>
<dbReference type="PANTHER" id="PTHR34555:SF1">
    <property type="entry name" value="INTEGRAL MEMBRANE HEMOLYSIN-III-LIKE PROTEIN"/>
    <property type="match status" value="1"/>
</dbReference>
<name>A0A2H9ZSD8_9ASPA</name>
<feature type="compositionally biased region" description="Polar residues" evidence="1">
    <location>
        <begin position="56"/>
        <end position="65"/>
    </location>
</feature>
<keyword evidence="3" id="KW-1185">Reference proteome</keyword>
<organism evidence="2 3">
    <name type="scientific">Apostasia shenzhenica</name>
    <dbReference type="NCBI Taxonomy" id="1088818"/>
    <lineage>
        <taxon>Eukaryota</taxon>
        <taxon>Viridiplantae</taxon>
        <taxon>Streptophyta</taxon>
        <taxon>Embryophyta</taxon>
        <taxon>Tracheophyta</taxon>
        <taxon>Spermatophyta</taxon>
        <taxon>Magnoliopsida</taxon>
        <taxon>Liliopsida</taxon>
        <taxon>Asparagales</taxon>
        <taxon>Orchidaceae</taxon>
        <taxon>Apostasioideae</taxon>
        <taxon>Apostasia</taxon>
    </lineage>
</organism>
<dbReference type="EMBL" id="KZ454427">
    <property type="protein sequence ID" value="PKA46204.1"/>
    <property type="molecule type" value="Genomic_DNA"/>
</dbReference>
<evidence type="ECO:0000256" key="1">
    <source>
        <dbReference type="SAM" id="MobiDB-lite"/>
    </source>
</evidence>